<evidence type="ECO:0000256" key="4">
    <source>
        <dbReference type="ARBA" id="ARBA00022692"/>
    </source>
</evidence>
<dbReference type="GO" id="GO:0005886">
    <property type="term" value="C:plasma membrane"/>
    <property type="evidence" value="ECO:0007669"/>
    <property type="project" value="UniProtKB-SubCell"/>
</dbReference>
<dbReference type="GO" id="GO:0016887">
    <property type="term" value="F:ATP hydrolysis activity"/>
    <property type="evidence" value="ECO:0007669"/>
    <property type="project" value="InterPro"/>
</dbReference>
<accession>A0A0Q0WC99</accession>
<comment type="subcellular location">
    <subcellularLocation>
        <location evidence="1">Cell membrane</location>
        <topology evidence="1">Multi-pass membrane protein</topology>
    </subcellularLocation>
</comment>
<dbReference type="InterPro" id="IPR003439">
    <property type="entry name" value="ABC_transporter-like_ATP-bd"/>
</dbReference>
<dbReference type="OrthoDB" id="9808328at2"/>
<name>A0A0Q0WC99_RHOCA</name>
<dbReference type="Pfam" id="PF00664">
    <property type="entry name" value="ABC_membrane"/>
    <property type="match status" value="1"/>
</dbReference>
<keyword evidence="3" id="KW-1003">Cell membrane</keyword>
<dbReference type="PANTHER" id="PTHR43394:SF1">
    <property type="entry name" value="ATP-BINDING CASSETTE SUB-FAMILY B MEMBER 10, MITOCHONDRIAL"/>
    <property type="match status" value="1"/>
</dbReference>
<dbReference type="PANTHER" id="PTHR43394">
    <property type="entry name" value="ATP-DEPENDENT PERMEASE MDL1, MITOCHONDRIAL"/>
    <property type="match status" value="1"/>
</dbReference>
<evidence type="ECO:0000313" key="10">
    <source>
        <dbReference type="Proteomes" id="UP000183812"/>
    </source>
</evidence>
<keyword evidence="4" id="KW-0812">Transmembrane</keyword>
<evidence type="ECO:0000256" key="5">
    <source>
        <dbReference type="ARBA" id="ARBA00022741"/>
    </source>
</evidence>
<dbReference type="SMART" id="SM00382">
    <property type="entry name" value="AAA"/>
    <property type="match status" value="1"/>
</dbReference>
<keyword evidence="7" id="KW-1133">Transmembrane helix</keyword>
<dbReference type="Pfam" id="PF00005">
    <property type="entry name" value="ABC_tran"/>
    <property type="match status" value="1"/>
</dbReference>
<evidence type="ECO:0000256" key="6">
    <source>
        <dbReference type="ARBA" id="ARBA00022840"/>
    </source>
</evidence>
<dbReference type="InterPro" id="IPR011527">
    <property type="entry name" value="ABC1_TM_dom"/>
</dbReference>
<dbReference type="Gene3D" id="1.20.1560.10">
    <property type="entry name" value="ABC transporter type 1, transmembrane domain"/>
    <property type="match status" value="1"/>
</dbReference>
<dbReference type="GO" id="GO:0015421">
    <property type="term" value="F:ABC-type oligopeptide transporter activity"/>
    <property type="evidence" value="ECO:0007669"/>
    <property type="project" value="TreeGrafter"/>
</dbReference>
<evidence type="ECO:0000256" key="8">
    <source>
        <dbReference type="ARBA" id="ARBA00023136"/>
    </source>
</evidence>
<dbReference type="PROSITE" id="PS50893">
    <property type="entry name" value="ABC_TRANSPORTER_2"/>
    <property type="match status" value="1"/>
</dbReference>
<dbReference type="CDD" id="cd18552">
    <property type="entry name" value="ABC_6TM_MsbA_like"/>
    <property type="match status" value="1"/>
</dbReference>
<dbReference type="Gene3D" id="3.40.50.300">
    <property type="entry name" value="P-loop containing nucleotide triphosphate hydrolases"/>
    <property type="match status" value="1"/>
</dbReference>
<protein>
    <submittedName>
        <fullName evidence="9">ATP-binding cassette, subfamily B, MsbA</fullName>
    </submittedName>
</protein>
<keyword evidence="5" id="KW-0547">Nucleotide-binding</keyword>
<reference evidence="9 10" key="1">
    <citation type="submission" date="2016-10" db="EMBL/GenBank/DDBJ databases">
        <authorList>
            <person name="de Groot N.N."/>
        </authorList>
    </citation>
    <scope>NUCLEOTIDE SEQUENCE [LARGE SCALE GENOMIC DNA]</scope>
    <source>
        <strain evidence="10">DSM 938 / 37b4</strain>
    </source>
</reference>
<keyword evidence="2" id="KW-0813">Transport</keyword>
<dbReference type="InterPro" id="IPR027417">
    <property type="entry name" value="P-loop_NTPase"/>
</dbReference>
<dbReference type="FunFam" id="3.40.50.300:FF:000221">
    <property type="entry name" value="Multidrug ABC transporter ATP-binding protein"/>
    <property type="match status" value="1"/>
</dbReference>
<evidence type="ECO:0000256" key="1">
    <source>
        <dbReference type="ARBA" id="ARBA00004651"/>
    </source>
</evidence>
<dbReference type="InterPro" id="IPR003593">
    <property type="entry name" value="AAA+_ATPase"/>
</dbReference>
<dbReference type="PROSITE" id="PS50929">
    <property type="entry name" value="ABC_TM1F"/>
    <property type="match status" value="1"/>
</dbReference>
<organism evidence="9 10">
    <name type="scientific">Rhodobacter capsulatus</name>
    <name type="common">Rhodopseudomonas capsulata</name>
    <dbReference type="NCBI Taxonomy" id="1061"/>
    <lineage>
        <taxon>Bacteria</taxon>
        <taxon>Pseudomonadati</taxon>
        <taxon>Pseudomonadota</taxon>
        <taxon>Alphaproteobacteria</taxon>
        <taxon>Rhodobacterales</taxon>
        <taxon>Rhodobacter group</taxon>
        <taxon>Rhodobacter</taxon>
    </lineage>
</organism>
<evidence type="ECO:0000256" key="3">
    <source>
        <dbReference type="ARBA" id="ARBA00022475"/>
    </source>
</evidence>
<dbReference type="SUPFAM" id="SSF52540">
    <property type="entry name" value="P-loop containing nucleoside triphosphate hydrolases"/>
    <property type="match status" value="1"/>
</dbReference>
<keyword evidence="6 9" id="KW-0067">ATP-binding</keyword>
<dbReference type="Proteomes" id="UP000183812">
    <property type="component" value="Unassembled WGS sequence"/>
</dbReference>
<keyword evidence="8" id="KW-0472">Membrane</keyword>
<dbReference type="InterPro" id="IPR017871">
    <property type="entry name" value="ABC_transporter-like_CS"/>
</dbReference>
<dbReference type="GO" id="GO:0005524">
    <property type="term" value="F:ATP binding"/>
    <property type="evidence" value="ECO:0007669"/>
    <property type="project" value="UniProtKB-KW"/>
</dbReference>
<proteinExistence type="predicted"/>
<dbReference type="RefSeq" id="WP_055212140.1">
    <property type="nucleotide sequence ID" value="NZ_CP061202.1"/>
</dbReference>
<dbReference type="AlphaFoldDB" id="A0A0Q0WC99"/>
<dbReference type="EMBL" id="FNAY01000001">
    <property type="protein sequence ID" value="SDE34300.1"/>
    <property type="molecule type" value="Genomic_DNA"/>
</dbReference>
<evidence type="ECO:0000256" key="7">
    <source>
        <dbReference type="ARBA" id="ARBA00022989"/>
    </source>
</evidence>
<gene>
    <name evidence="9" type="ORF">SAMN04244550_00161</name>
</gene>
<evidence type="ECO:0000313" key="9">
    <source>
        <dbReference type="EMBL" id="SDE34300.1"/>
    </source>
</evidence>
<dbReference type="SUPFAM" id="SSF90123">
    <property type="entry name" value="ABC transporter transmembrane region"/>
    <property type="match status" value="1"/>
</dbReference>
<dbReference type="InterPro" id="IPR036640">
    <property type="entry name" value="ABC1_TM_sf"/>
</dbReference>
<dbReference type="InterPro" id="IPR039421">
    <property type="entry name" value="Type_1_exporter"/>
</dbReference>
<sequence>MPQAKIEDRVTSSSPSAPSSSRIFARVWRDYLRRQWLLMAVAMLLLMLEGSTLGLLSWMIEPLFDRVFAQGQSGAVIWVGSAIFGLFLIRAITSVASKTLLTSVAQASSTAMQIDIVRHILRLDQSFFQTNPPGALIDRVQGDTLAVQGVWSVFVSGAGRDAVSLISLFVVALSIDWLWTLAALIGAPLLIAPTAMAQRYIRRKTRQMRDESGQRATRLDEVFHGIAAVKLYQMEEYQLGRFTGLVHRIRRAMVKMSFSQSIVPALIDVMTGLGFFAVLLMAAPEITTGERTVGEFMSFFTAMTLTFQPLRRLGGLAGTWQSARASLERLYEVIDIAPGVFAPASPAPAPATTQIRFDQVDLSYGQKPVLRGLSFTAEAGKTTALVGPSGAGKSSVFNLLTRLVEAQSGAITLGGVPITALDPAVLRGLFAMVTQDAALFDETIRENILLGRTDVAPEVLARAIEVAHVREFTEAMPLGLDTPAGPRGSALSGGQRQRVAIARAVLRDAPILLLDEATSALDTASEAKVAEALATLSQGRTTLVIAHRLSTVRQADKIVVIVEGQVVEEGTHDDLLARGGAYAGLCRMQLVE</sequence>
<evidence type="ECO:0000256" key="2">
    <source>
        <dbReference type="ARBA" id="ARBA00022448"/>
    </source>
</evidence>
<dbReference type="PROSITE" id="PS00211">
    <property type="entry name" value="ABC_TRANSPORTER_1"/>
    <property type="match status" value="1"/>
</dbReference>